<geneLocation type="plasmid" evidence="2">
    <name>prapfh23d</name>
</geneLocation>
<dbReference type="RefSeq" id="WP_128715655.1">
    <property type="nucleotide sequence ID" value="NZ_CP035002.1"/>
</dbReference>
<dbReference type="Proteomes" id="UP000220927">
    <property type="component" value="Plasmid pRapFH23d"/>
</dbReference>
<keyword evidence="2" id="KW-1185">Reference proteome</keyword>
<accession>A0AAE5WV87</accession>
<organism evidence="1 2">
    <name type="scientific">Rhizobium acidisoli</name>
    <dbReference type="NCBI Taxonomy" id="1538158"/>
    <lineage>
        <taxon>Bacteria</taxon>
        <taxon>Pseudomonadati</taxon>
        <taxon>Pseudomonadota</taxon>
        <taxon>Alphaproteobacteria</taxon>
        <taxon>Hyphomicrobiales</taxon>
        <taxon>Rhizobiaceae</taxon>
        <taxon>Rhizobium/Agrobacterium group</taxon>
        <taxon>Rhizobium</taxon>
    </lineage>
</organism>
<dbReference type="KEGG" id="rad:CO657_36115"/>
<reference evidence="1 2" key="1">
    <citation type="submission" date="2019-01" db="EMBL/GenBank/DDBJ databases">
        <title>Genomic insights into the origins and evolution of symbiotic genes in the Phaseolus vulgaris microsymbionts.</title>
        <authorList>
            <person name="Tong W."/>
        </authorList>
    </citation>
    <scope>NUCLEOTIDE SEQUENCE [LARGE SCALE GENOMIC DNA]</scope>
    <source>
        <strain evidence="1 2">FH23</strain>
        <plasmid evidence="2">prapfh23d</plasmid>
    </source>
</reference>
<name>A0AAE5WV87_9HYPH</name>
<evidence type="ECO:0000313" key="2">
    <source>
        <dbReference type="Proteomes" id="UP000220927"/>
    </source>
</evidence>
<dbReference type="AlphaFoldDB" id="A0AAE5WV87"/>
<keyword evidence="1" id="KW-0614">Plasmid</keyword>
<evidence type="ECO:0000313" key="1">
    <source>
        <dbReference type="EMBL" id="QAS83192.1"/>
    </source>
</evidence>
<sequence>MPGAFWDARTPIIALTEWPTTKAASFPGFNFNDLGGMPIERRVSLDRGGQIRAAGAYMFEDNDSM</sequence>
<gene>
    <name evidence="1" type="ORF">CO657_36115</name>
</gene>
<protein>
    <submittedName>
        <fullName evidence="1">Uncharacterized protein</fullName>
    </submittedName>
</protein>
<dbReference type="EMBL" id="CP035002">
    <property type="protein sequence ID" value="QAS83192.1"/>
    <property type="molecule type" value="Genomic_DNA"/>
</dbReference>
<proteinExistence type="predicted"/>